<gene>
    <name evidence="1" type="ORF">DPMN_046944</name>
</gene>
<protein>
    <submittedName>
        <fullName evidence="1">Uncharacterized protein</fullName>
    </submittedName>
</protein>
<evidence type="ECO:0000313" key="2">
    <source>
        <dbReference type="Proteomes" id="UP000828390"/>
    </source>
</evidence>
<organism evidence="1 2">
    <name type="scientific">Dreissena polymorpha</name>
    <name type="common">Zebra mussel</name>
    <name type="synonym">Mytilus polymorpha</name>
    <dbReference type="NCBI Taxonomy" id="45954"/>
    <lineage>
        <taxon>Eukaryota</taxon>
        <taxon>Metazoa</taxon>
        <taxon>Spiralia</taxon>
        <taxon>Lophotrochozoa</taxon>
        <taxon>Mollusca</taxon>
        <taxon>Bivalvia</taxon>
        <taxon>Autobranchia</taxon>
        <taxon>Heteroconchia</taxon>
        <taxon>Euheterodonta</taxon>
        <taxon>Imparidentia</taxon>
        <taxon>Neoheterodontei</taxon>
        <taxon>Myida</taxon>
        <taxon>Dreissenoidea</taxon>
        <taxon>Dreissenidae</taxon>
        <taxon>Dreissena</taxon>
    </lineage>
</organism>
<name>A0A9D4I127_DREPO</name>
<evidence type="ECO:0000313" key="1">
    <source>
        <dbReference type="EMBL" id="KAH3740243.1"/>
    </source>
</evidence>
<accession>A0A9D4I127</accession>
<dbReference type="EMBL" id="JAIWYP010000011">
    <property type="protein sequence ID" value="KAH3740243.1"/>
    <property type="molecule type" value="Genomic_DNA"/>
</dbReference>
<comment type="caution">
    <text evidence="1">The sequence shown here is derived from an EMBL/GenBank/DDBJ whole genome shotgun (WGS) entry which is preliminary data.</text>
</comment>
<dbReference type="Proteomes" id="UP000828390">
    <property type="component" value="Unassembled WGS sequence"/>
</dbReference>
<keyword evidence="2" id="KW-1185">Reference proteome</keyword>
<reference evidence="1" key="1">
    <citation type="journal article" date="2019" name="bioRxiv">
        <title>The Genome of the Zebra Mussel, Dreissena polymorpha: A Resource for Invasive Species Research.</title>
        <authorList>
            <person name="McCartney M.A."/>
            <person name="Auch B."/>
            <person name="Kono T."/>
            <person name="Mallez S."/>
            <person name="Zhang Y."/>
            <person name="Obille A."/>
            <person name="Becker A."/>
            <person name="Abrahante J.E."/>
            <person name="Garbe J."/>
            <person name="Badalamenti J.P."/>
            <person name="Herman A."/>
            <person name="Mangelson H."/>
            <person name="Liachko I."/>
            <person name="Sullivan S."/>
            <person name="Sone E.D."/>
            <person name="Koren S."/>
            <person name="Silverstein K.A.T."/>
            <person name="Beckman K.B."/>
            <person name="Gohl D.M."/>
        </authorList>
    </citation>
    <scope>NUCLEOTIDE SEQUENCE</scope>
    <source>
        <strain evidence="1">Duluth1</strain>
        <tissue evidence="1">Whole animal</tissue>
    </source>
</reference>
<sequence>MSEVLDNSRAGKRTVMERRKSYLSRERMERIRGQLYGLNLEYFHFGCQSEGTTIPGLKSDIDFLFSSNNENIMIVWEDWEAGMRNFLMLHDDITPPQQFLLQVIKEDTPEPVRSLCNDANVMKYSGEVLLSAERFKQENAHYATEFGEATKNGPSVSFIYNWDMVHAFHVLKPLPEIQYWIDRCKSRQWPPAKLLAAARVAPCFLVPAGHRDRDYKREEWRLSHNLIERMLMFSFNMTQI</sequence>
<proteinExistence type="predicted"/>
<reference evidence="1" key="2">
    <citation type="submission" date="2020-11" db="EMBL/GenBank/DDBJ databases">
        <authorList>
            <person name="McCartney M.A."/>
            <person name="Auch B."/>
            <person name="Kono T."/>
            <person name="Mallez S."/>
            <person name="Becker A."/>
            <person name="Gohl D.M."/>
            <person name="Silverstein K.A.T."/>
            <person name="Koren S."/>
            <person name="Bechman K.B."/>
            <person name="Herman A."/>
            <person name="Abrahante J.E."/>
            <person name="Garbe J."/>
        </authorList>
    </citation>
    <scope>NUCLEOTIDE SEQUENCE</scope>
    <source>
        <strain evidence="1">Duluth1</strain>
        <tissue evidence="1">Whole animal</tissue>
    </source>
</reference>
<dbReference type="AlphaFoldDB" id="A0A9D4I127"/>